<feature type="chain" id="PRO_5022202239" evidence="1">
    <location>
        <begin position="22"/>
        <end position="147"/>
    </location>
</feature>
<dbReference type="Proteomes" id="UP000317550">
    <property type="component" value="Chromosome"/>
</dbReference>
<reference evidence="3" key="1">
    <citation type="submission" date="2019-07" db="EMBL/GenBank/DDBJ databases">
        <title>Chitinimonas sp. nov., isolated from Ny-Alesund, arctica soil.</title>
        <authorList>
            <person name="Xu Q."/>
            <person name="Peng F."/>
        </authorList>
    </citation>
    <scope>NUCLEOTIDE SEQUENCE [LARGE SCALE GENOMIC DNA]</scope>
    <source>
        <strain evidence="3">R3-44</strain>
    </source>
</reference>
<accession>A0A516SGI2</accession>
<evidence type="ECO:0000313" key="2">
    <source>
        <dbReference type="EMBL" id="QDQ27210.1"/>
    </source>
</evidence>
<protein>
    <submittedName>
        <fullName evidence="2">Uncharacterized protein</fullName>
    </submittedName>
</protein>
<feature type="signal peptide" evidence="1">
    <location>
        <begin position="1"/>
        <end position="21"/>
    </location>
</feature>
<dbReference type="AlphaFoldDB" id="A0A516SGI2"/>
<name>A0A516SGI2_9NEIS</name>
<dbReference type="KEGG" id="cari:FNU76_13030"/>
<organism evidence="2 3">
    <name type="scientific">Chitinimonas arctica</name>
    <dbReference type="NCBI Taxonomy" id="2594795"/>
    <lineage>
        <taxon>Bacteria</taxon>
        <taxon>Pseudomonadati</taxon>
        <taxon>Pseudomonadota</taxon>
        <taxon>Betaproteobacteria</taxon>
        <taxon>Neisseriales</taxon>
        <taxon>Chitinibacteraceae</taxon>
        <taxon>Chitinimonas</taxon>
    </lineage>
</organism>
<evidence type="ECO:0000256" key="1">
    <source>
        <dbReference type="SAM" id="SignalP"/>
    </source>
</evidence>
<dbReference type="EMBL" id="CP041730">
    <property type="protein sequence ID" value="QDQ27210.1"/>
    <property type="molecule type" value="Genomic_DNA"/>
</dbReference>
<proteinExistence type="predicted"/>
<evidence type="ECO:0000313" key="3">
    <source>
        <dbReference type="Proteomes" id="UP000317550"/>
    </source>
</evidence>
<sequence length="147" mass="15902">MTKLRYLLAASLLAASALAQAAPSPQEPLQLTMRFQQAAPPAPGDIQLHFAGYHDTRCPSDVNCAVAGEAVALFWVYGPHIKPQVIALPWDGGSEQLDRHAKVVGKYRVYLSSLEPRPRQAGQVNPSEYTAVVKLFGPPALKSGTRK</sequence>
<gene>
    <name evidence="2" type="ORF">FNU76_13030</name>
</gene>
<dbReference type="OrthoDB" id="163809at2"/>
<keyword evidence="1" id="KW-0732">Signal</keyword>
<keyword evidence="3" id="KW-1185">Reference proteome</keyword>
<dbReference type="RefSeq" id="WP_144278603.1">
    <property type="nucleotide sequence ID" value="NZ_CP041730.1"/>
</dbReference>